<keyword evidence="1" id="KW-1185">Reference proteome</keyword>
<dbReference type="WBParaSite" id="nRc.2.0.1.t42551-RA">
    <property type="protein sequence ID" value="nRc.2.0.1.t42551-RA"/>
    <property type="gene ID" value="nRc.2.0.1.g42551"/>
</dbReference>
<dbReference type="AlphaFoldDB" id="A0A915KUE7"/>
<name>A0A915KUE7_ROMCU</name>
<organism evidence="1 2">
    <name type="scientific">Romanomermis culicivorax</name>
    <name type="common">Nematode worm</name>
    <dbReference type="NCBI Taxonomy" id="13658"/>
    <lineage>
        <taxon>Eukaryota</taxon>
        <taxon>Metazoa</taxon>
        <taxon>Ecdysozoa</taxon>
        <taxon>Nematoda</taxon>
        <taxon>Enoplea</taxon>
        <taxon>Dorylaimia</taxon>
        <taxon>Mermithida</taxon>
        <taxon>Mermithoidea</taxon>
        <taxon>Mermithidae</taxon>
        <taxon>Romanomermis</taxon>
    </lineage>
</organism>
<reference evidence="2" key="1">
    <citation type="submission" date="2022-11" db="UniProtKB">
        <authorList>
            <consortium name="WormBaseParasite"/>
        </authorList>
    </citation>
    <scope>IDENTIFICATION</scope>
</reference>
<protein>
    <submittedName>
        <fullName evidence="2">Uncharacterized protein</fullName>
    </submittedName>
</protein>
<accession>A0A915KUE7</accession>
<evidence type="ECO:0000313" key="1">
    <source>
        <dbReference type="Proteomes" id="UP000887565"/>
    </source>
</evidence>
<dbReference type="Proteomes" id="UP000887565">
    <property type="component" value="Unplaced"/>
</dbReference>
<evidence type="ECO:0000313" key="2">
    <source>
        <dbReference type="WBParaSite" id="nRc.2.0.1.t42551-RA"/>
    </source>
</evidence>
<sequence length="73" mass="7661">MYYLTIRLNGSGNSSSSGKMKCASSMDGLPFKSVGAIVVCSSDRGAAEISLFVQLTMSASLPLGYGSRDEDDE</sequence>
<proteinExistence type="predicted"/>